<dbReference type="GO" id="GO:0000271">
    <property type="term" value="P:polysaccharide biosynthetic process"/>
    <property type="evidence" value="ECO:0007669"/>
    <property type="project" value="InterPro"/>
</dbReference>
<accession>A0A8T5GGL5</accession>
<dbReference type="GO" id="GO:0051287">
    <property type="term" value="F:NAD binding"/>
    <property type="evidence" value="ECO:0007669"/>
    <property type="project" value="InterPro"/>
</dbReference>
<protein>
    <recommendedName>
        <fullName evidence="1">UDP-glucose/GDP-mannose dehydrogenase dimerisation domain-containing protein</fullName>
    </recommendedName>
</protein>
<dbReference type="InterPro" id="IPR036291">
    <property type="entry name" value="NAD(P)-bd_dom_sf"/>
</dbReference>
<dbReference type="AlphaFoldDB" id="A0A8T5GGL5"/>
<comment type="caution">
    <text evidence="2">The sequence shown here is derived from an EMBL/GenBank/DDBJ whole genome shotgun (WGS) entry which is preliminary data.</text>
</comment>
<dbReference type="Gene3D" id="3.40.50.720">
    <property type="entry name" value="NAD(P)-binding Rossmann-like Domain"/>
    <property type="match status" value="2"/>
</dbReference>
<evidence type="ECO:0000313" key="3">
    <source>
        <dbReference type="Proteomes" id="UP000722459"/>
    </source>
</evidence>
<dbReference type="GO" id="GO:0016616">
    <property type="term" value="F:oxidoreductase activity, acting on the CH-OH group of donors, NAD or NADP as acceptor"/>
    <property type="evidence" value="ECO:0007669"/>
    <property type="project" value="InterPro"/>
</dbReference>
<dbReference type="Pfam" id="PF00984">
    <property type="entry name" value="UDPG_MGDP_dh"/>
    <property type="match status" value="1"/>
</dbReference>
<name>A0A8T5GGL5_9ARCH</name>
<proteinExistence type="predicted"/>
<dbReference type="PIRSF" id="PIRSF000124">
    <property type="entry name" value="UDPglc_GDPman_dh"/>
    <property type="match status" value="1"/>
</dbReference>
<dbReference type="Proteomes" id="UP000722459">
    <property type="component" value="Unassembled WGS sequence"/>
</dbReference>
<dbReference type="InterPro" id="IPR008927">
    <property type="entry name" value="6-PGluconate_DH-like_C_sf"/>
</dbReference>
<gene>
    <name evidence="2" type="ORF">HON47_04745</name>
</gene>
<dbReference type="PANTHER" id="PTHR43491">
    <property type="entry name" value="UDP-N-ACETYL-D-MANNOSAMINE DEHYDROGENASE"/>
    <property type="match status" value="1"/>
</dbReference>
<dbReference type="SUPFAM" id="SSF48179">
    <property type="entry name" value="6-phosphogluconate dehydrogenase C-terminal domain-like"/>
    <property type="match status" value="1"/>
</dbReference>
<organism evidence="2 3">
    <name type="scientific">Candidatus Iainarchaeum sp</name>
    <dbReference type="NCBI Taxonomy" id="3101447"/>
    <lineage>
        <taxon>Archaea</taxon>
        <taxon>Candidatus Iainarchaeota</taxon>
        <taxon>Candidatus Iainarchaeia</taxon>
        <taxon>Candidatus Iainarchaeales</taxon>
        <taxon>Candidatus Iainarchaeaceae</taxon>
        <taxon>Candidatus Iainarchaeum</taxon>
    </lineage>
</organism>
<feature type="non-terminal residue" evidence="2">
    <location>
        <position position="1"/>
    </location>
</feature>
<evidence type="ECO:0000313" key="2">
    <source>
        <dbReference type="EMBL" id="MBT4870857.1"/>
    </source>
</evidence>
<dbReference type="InterPro" id="IPR014026">
    <property type="entry name" value="UDP-Glc/GDP-Man_DH_dimer"/>
</dbReference>
<evidence type="ECO:0000259" key="1">
    <source>
        <dbReference type="Pfam" id="PF00984"/>
    </source>
</evidence>
<dbReference type="EMBL" id="JABJNZ010000061">
    <property type="protein sequence ID" value="MBT4870857.1"/>
    <property type="molecule type" value="Genomic_DNA"/>
</dbReference>
<dbReference type="PIRSF" id="PIRSF500136">
    <property type="entry name" value="UDP_ManNAc_DH"/>
    <property type="match status" value="1"/>
</dbReference>
<dbReference type="InterPro" id="IPR028359">
    <property type="entry name" value="UDP_ManNAc/GlcNAc_DH"/>
</dbReference>
<dbReference type="InterPro" id="IPR017476">
    <property type="entry name" value="UDP-Glc/GDP-Man"/>
</dbReference>
<dbReference type="PANTHER" id="PTHR43491:SF1">
    <property type="entry name" value="UDP-N-ACETYL-D-MANNOSAMINE DEHYDROGENASE"/>
    <property type="match status" value="1"/>
</dbReference>
<dbReference type="GO" id="GO:0016628">
    <property type="term" value="F:oxidoreductase activity, acting on the CH-CH group of donors, NAD or NADP as acceptor"/>
    <property type="evidence" value="ECO:0007669"/>
    <property type="project" value="InterPro"/>
</dbReference>
<sequence>VIGLGEIGEKVFTEIAKIIGKEKIFGVDINQETLKKYEELGYRVGEKAPASDVYIICVYLTNQVMDVMKKIDYSKTPLISIDATILPGTSDKILKWKNEENLKFDYVLFPHRFNPNDVEHYVFNLHRVIGGENDTALARGLDFFTQFMDPSLIHTYPLEIVELTKPVENAYRFMELAIAEQLKMSCEEKGISFEKLREAASTKWNIHIYEARDGVGGKCLPKDMKLIDKFFEGNEMFAKGIEFNETYKTWFENKELETKKVKEE</sequence>
<dbReference type="SUPFAM" id="SSF51735">
    <property type="entry name" value="NAD(P)-binding Rossmann-fold domains"/>
    <property type="match status" value="1"/>
</dbReference>
<reference evidence="2" key="1">
    <citation type="journal article" date="2021" name="ISME J.">
        <title>Mercury methylation by metabolically versatile and cosmopolitan marine bacteria.</title>
        <authorList>
            <person name="Lin H."/>
            <person name="Ascher D.B."/>
            <person name="Myung Y."/>
            <person name="Lamborg C.H."/>
            <person name="Hallam S.J."/>
            <person name="Gionfriddo C.M."/>
            <person name="Holt K.E."/>
            <person name="Moreau J.W."/>
        </authorList>
    </citation>
    <scope>NUCLEOTIDE SEQUENCE</scope>
    <source>
        <strain evidence="2">SI075_bin30</strain>
    </source>
</reference>
<feature type="domain" description="UDP-glucose/GDP-mannose dehydrogenase dimerisation" evidence="1">
    <location>
        <begin position="162"/>
        <end position="234"/>
    </location>
</feature>